<dbReference type="EMBL" id="KQ414609">
    <property type="protein sequence ID" value="KOC69342.1"/>
    <property type="molecule type" value="Genomic_DNA"/>
</dbReference>
<proteinExistence type="predicted"/>
<feature type="non-terminal residue" evidence="1">
    <location>
        <position position="1"/>
    </location>
</feature>
<dbReference type="GO" id="GO:0003676">
    <property type="term" value="F:nucleic acid binding"/>
    <property type="evidence" value="ECO:0007669"/>
    <property type="project" value="InterPro"/>
</dbReference>
<dbReference type="AlphaFoldDB" id="A0A0L7REH3"/>
<name>A0A0L7REH3_9HYME</name>
<dbReference type="Gene3D" id="3.30.420.10">
    <property type="entry name" value="Ribonuclease H-like superfamily/Ribonuclease H"/>
    <property type="match status" value="1"/>
</dbReference>
<reference evidence="1 2" key="1">
    <citation type="submission" date="2015-07" db="EMBL/GenBank/DDBJ databases">
        <title>The genome of Habropoda laboriosa.</title>
        <authorList>
            <person name="Pan H."/>
            <person name="Kapheim K."/>
        </authorList>
    </citation>
    <scope>NUCLEOTIDE SEQUENCE [LARGE SCALE GENOMIC DNA]</scope>
    <source>
        <strain evidence="1">0110345459</strain>
    </source>
</reference>
<dbReference type="Proteomes" id="UP000053825">
    <property type="component" value="Unassembled WGS sequence"/>
</dbReference>
<evidence type="ECO:0000313" key="1">
    <source>
        <dbReference type="EMBL" id="KOC69342.1"/>
    </source>
</evidence>
<gene>
    <name evidence="1" type="ORF">WH47_06006</name>
</gene>
<sequence>PPRLCDLTSLDYFRWDYLKSKVYTISLQIMCKLKDDIWHVIHEIEQQLRLNTIENFERTTVTIWTILFFTYNCNKTKFISKQRN</sequence>
<accession>A0A0L7REH3</accession>
<protein>
    <submittedName>
        <fullName evidence="1">Uncharacterized protein</fullName>
    </submittedName>
</protein>
<organism evidence="1 2">
    <name type="scientific">Habropoda laboriosa</name>
    <dbReference type="NCBI Taxonomy" id="597456"/>
    <lineage>
        <taxon>Eukaryota</taxon>
        <taxon>Metazoa</taxon>
        <taxon>Ecdysozoa</taxon>
        <taxon>Arthropoda</taxon>
        <taxon>Hexapoda</taxon>
        <taxon>Insecta</taxon>
        <taxon>Pterygota</taxon>
        <taxon>Neoptera</taxon>
        <taxon>Endopterygota</taxon>
        <taxon>Hymenoptera</taxon>
        <taxon>Apocrita</taxon>
        <taxon>Aculeata</taxon>
        <taxon>Apoidea</taxon>
        <taxon>Anthophila</taxon>
        <taxon>Apidae</taxon>
        <taxon>Habropoda</taxon>
    </lineage>
</organism>
<keyword evidence="2" id="KW-1185">Reference proteome</keyword>
<evidence type="ECO:0000313" key="2">
    <source>
        <dbReference type="Proteomes" id="UP000053825"/>
    </source>
</evidence>
<dbReference type="InterPro" id="IPR036397">
    <property type="entry name" value="RNaseH_sf"/>
</dbReference>